<dbReference type="AlphaFoldDB" id="A0AAW2T962"/>
<dbReference type="Pfam" id="PF13963">
    <property type="entry name" value="Transpos_assoc"/>
    <property type="match status" value="1"/>
</dbReference>
<evidence type="ECO:0000313" key="2">
    <source>
        <dbReference type="EMBL" id="KAL0400271.1"/>
    </source>
</evidence>
<proteinExistence type="predicted"/>
<reference evidence="2" key="1">
    <citation type="submission" date="2020-06" db="EMBL/GenBank/DDBJ databases">
        <authorList>
            <person name="Li T."/>
            <person name="Hu X."/>
            <person name="Zhang T."/>
            <person name="Song X."/>
            <person name="Zhang H."/>
            <person name="Dai N."/>
            <person name="Sheng W."/>
            <person name="Hou X."/>
            <person name="Wei L."/>
        </authorList>
    </citation>
    <scope>NUCLEOTIDE SEQUENCE</scope>
    <source>
        <strain evidence="2">G02</strain>
        <tissue evidence="2">Leaf</tissue>
    </source>
</reference>
<name>A0AAW2T962_SESRA</name>
<organism evidence="2">
    <name type="scientific">Sesamum radiatum</name>
    <name type="common">Black benniseed</name>
    <dbReference type="NCBI Taxonomy" id="300843"/>
    <lineage>
        <taxon>Eukaryota</taxon>
        <taxon>Viridiplantae</taxon>
        <taxon>Streptophyta</taxon>
        <taxon>Embryophyta</taxon>
        <taxon>Tracheophyta</taxon>
        <taxon>Spermatophyta</taxon>
        <taxon>Magnoliopsida</taxon>
        <taxon>eudicotyledons</taxon>
        <taxon>Gunneridae</taxon>
        <taxon>Pentapetalae</taxon>
        <taxon>asterids</taxon>
        <taxon>lamiids</taxon>
        <taxon>Lamiales</taxon>
        <taxon>Pedaliaceae</taxon>
        <taxon>Sesamum</taxon>
    </lineage>
</organism>
<reference evidence="2" key="2">
    <citation type="journal article" date="2024" name="Plant">
        <title>Genomic evolution and insights into agronomic trait innovations of Sesamum species.</title>
        <authorList>
            <person name="Miao H."/>
            <person name="Wang L."/>
            <person name="Qu L."/>
            <person name="Liu H."/>
            <person name="Sun Y."/>
            <person name="Le M."/>
            <person name="Wang Q."/>
            <person name="Wei S."/>
            <person name="Zheng Y."/>
            <person name="Lin W."/>
            <person name="Duan Y."/>
            <person name="Cao H."/>
            <person name="Xiong S."/>
            <person name="Wang X."/>
            <person name="Wei L."/>
            <person name="Li C."/>
            <person name="Ma Q."/>
            <person name="Ju M."/>
            <person name="Zhao R."/>
            <person name="Li G."/>
            <person name="Mu C."/>
            <person name="Tian Q."/>
            <person name="Mei H."/>
            <person name="Zhang T."/>
            <person name="Gao T."/>
            <person name="Zhang H."/>
        </authorList>
    </citation>
    <scope>NUCLEOTIDE SEQUENCE</scope>
    <source>
        <strain evidence="2">G02</strain>
    </source>
</reference>
<evidence type="ECO:0000259" key="1">
    <source>
        <dbReference type="Pfam" id="PF13963"/>
    </source>
</evidence>
<protein>
    <recommendedName>
        <fullName evidence="1">Transposase-associated domain-containing protein</fullName>
    </recommendedName>
</protein>
<dbReference type="EMBL" id="JACGWJ010000009">
    <property type="protein sequence ID" value="KAL0400271.1"/>
    <property type="molecule type" value="Genomic_DNA"/>
</dbReference>
<sequence length="267" mass="30653">MYEKNLPNRAGLTPEFEDGVTAFIEWAKSQHAYMEGEKIKCPCRKCKNKVFKTPDKDGAPDDGTRSYNTDVGPSSYYGKTPYGYESGLAYRFHNIVHAAEQLLQNGCTQSQLGVVAELVDIKDDIDLDYCKFCEEARYKPTRERNPNCKKIPYAILRYLPLTPRLQRLCASKATAEQIMWHANHQTKEGSIWHPSDVEAWRHFDPTYLDFAAEHRNVRLAFDRGVAEFMACGYTDAGQCEERGLHDAHGVDVDLQRPTRLWDGFWME</sequence>
<gene>
    <name evidence="2" type="ORF">Sradi_2370400</name>
</gene>
<dbReference type="InterPro" id="IPR029480">
    <property type="entry name" value="Transpos_assoc"/>
</dbReference>
<feature type="domain" description="Transposase-associated" evidence="1">
    <location>
        <begin position="10"/>
        <end position="54"/>
    </location>
</feature>
<dbReference type="PANTHER" id="PTHR10775:SF182">
    <property type="entry name" value="TRANSPOSON, EN_SPM-LIKE, TRANSPOSASE-ASSOCIATED DOMAIN PROTEIN-RELATED"/>
    <property type="match status" value="1"/>
</dbReference>
<dbReference type="PANTHER" id="PTHR10775">
    <property type="entry name" value="OS08G0208400 PROTEIN"/>
    <property type="match status" value="1"/>
</dbReference>
<accession>A0AAW2T962</accession>
<comment type="caution">
    <text evidence="2">The sequence shown here is derived from an EMBL/GenBank/DDBJ whole genome shotgun (WGS) entry which is preliminary data.</text>
</comment>